<dbReference type="EMBL" id="FUXU01000005">
    <property type="protein sequence ID" value="SKA47397.1"/>
    <property type="molecule type" value="Genomic_DNA"/>
</dbReference>
<dbReference type="OrthoDB" id="192696at2"/>
<proteinExistence type="predicted"/>
<name>A0A1T4U3Z7_9GAMM</name>
<reference evidence="5" key="1">
    <citation type="submission" date="2017-02" db="EMBL/GenBank/DDBJ databases">
        <authorList>
            <person name="Varghese N."/>
            <person name="Submissions S."/>
        </authorList>
    </citation>
    <scope>NUCLEOTIDE SEQUENCE [LARGE SCALE GENOMIC DNA]</scope>
    <source>
        <strain evidence="5">DSM 22720</strain>
    </source>
</reference>
<gene>
    <name evidence="4" type="ORF">SAMN02745132_00725</name>
</gene>
<evidence type="ECO:0000256" key="1">
    <source>
        <dbReference type="ARBA" id="ARBA00022801"/>
    </source>
</evidence>
<dbReference type="InterPro" id="IPR029058">
    <property type="entry name" value="AB_hydrolase_fold"/>
</dbReference>
<dbReference type="GO" id="GO:0016042">
    <property type="term" value="P:lipid catabolic process"/>
    <property type="evidence" value="ECO:0007669"/>
    <property type="project" value="UniProtKB-KW"/>
</dbReference>
<sequence>MKVIKIIGGVFVSLLLVLGALIFLMPAPEKPVPTGEHSIGISEFDVRNGKVWVSVTAWYPAKASEGESFPYMATYLAEALSQQQGLPAALLEDNRPSHAIMDADAMEGKYPVLLFNHGFGSFATQNLTQMEELASQGYIVLSLSHPTHSLVTKSQDDDLVYQSNPLNQEDIAQSIEIGDRTSEAMRASQSVEQWIAAAASLETGLFKSMPAIIQQWVSNNELVLNALSSLAVTHPDLPFSAQLDLARIGVFGHSFGGSVAAHLAFNNPQIKAALSMDSYIYPSSVQAAGTDIKSRAPICVFTAIPALRQRKRAWPG</sequence>
<accession>A0A1T4U3Z7</accession>
<dbReference type="Proteomes" id="UP000190162">
    <property type="component" value="Unassembled WGS sequence"/>
</dbReference>
<dbReference type="GO" id="GO:0003847">
    <property type="term" value="F:1-alkyl-2-acetylglycerophosphocholine esterase activity"/>
    <property type="evidence" value="ECO:0007669"/>
    <property type="project" value="TreeGrafter"/>
</dbReference>
<evidence type="ECO:0000313" key="4">
    <source>
        <dbReference type="EMBL" id="SKA47397.1"/>
    </source>
</evidence>
<keyword evidence="2" id="KW-0442">Lipid degradation</keyword>
<evidence type="ECO:0000256" key="3">
    <source>
        <dbReference type="ARBA" id="ARBA00023098"/>
    </source>
</evidence>
<dbReference type="Pfam" id="PF03403">
    <property type="entry name" value="PAF-AH_p_II"/>
    <property type="match status" value="1"/>
</dbReference>
<dbReference type="AlphaFoldDB" id="A0A1T4U3Z7"/>
<dbReference type="PANTHER" id="PTHR10272">
    <property type="entry name" value="PLATELET-ACTIVATING FACTOR ACETYLHYDROLASE"/>
    <property type="match status" value="1"/>
</dbReference>
<evidence type="ECO:0000313" key="5">
    <source>
        <dbReference type="Proteomes" id="UP000190162"/>
    </source>
</evidence>
<dbReference type="RefSeq" id="WP_078751213.1">
    <property type="nucleotide sequence ID" value="NZ_FUXU01000005.1"/>
</dbReference>
<dbReference type="SUPFAM" id="SSF53474">
    <property type="entry name" value="alpha/beta-Hydrolases"/>
    <property type="match status" value="1"/>
</dbReference>
<keyword evidence="5" id="KW-1185">Reference proteome</keyword>
<dbReference type="Gene3D" id="3.40.50.1820">
    <property type="entry name" value="alpha/beta hydrolase"/>
    <property type="match status" value="1"/>
</dbReference>
<evidence type="ECO:0000256" key="2">
    <source>
        <dbReference type="ARBA" id="ARBA00022963"/>
    </source>
</evidence>
<protein>
    <submittedName>
        <fullName evidence="4">Alpha/beta hydrolase family protein</fullName>
    </submittedName>
</protein>
<dbReference type="PANTHER" id="PTHR10272:SF0">
    <property type="entry name" value="PLATELET-ACTIVATING FACTOR ACETYLHYDROLASE"/>
    <property type="match status" value="1"/>
</dbReference>
<keyword evidence="3" id="KW-0443">Lipid metabolism</keyword>
<keyword evidence="1 4" id="KW-0378">Hydrolase</keyword>
<organism evidence="4 5">
    <name type="scientific">Enterovibrio nigricans DSM 22720</name>
    <dbReference type="NCBI Taxonomy" id="1121868"/>
    <lineage>
        <taxon>Bacteria</taxon>
        <taxon>Pseudomonadati</taxon>
        <taxon>Pseudomonadota</taxon>
        <taxon>Gammaproteobacteria</taxon>
        <taxon>Vibrionales</taxon>
        <taxon>Vibrionaceae</taxon>
        <taxon>Enterovibrio</taxon>
    </lineage>
</organism>